<dbReference type="AlphaFoldDB" id="A0A6J8DWD9"/>
<proteinExistence type="predicted"/>
<gene>
    <name evidence="2" type="ORF">MCOR_45904</name>
</gene>
<sequence length="383" mass="43591">MKNSLLLNNFVQERPKTAHSKQSRPGTINSSRSKKDPIGRSLSRLSSEFQSPRDTSSRLGYKERQKILQDGGRESVCSQIYSDEDISDSDLEEDDYVDNKFGNKANNYWSSLDDSIKRINDDSDKLALKPRPNFKSSGDFKDVMTEMSGNTEYGVSKGYTLLKEKISRLTNVSSITALALFQATKQDSDPDETDGKKNESESEDELQEEIVRETREKELVSSVGGAKRSWRVLKTHVKETAVEHRTTSVKMNWEAVRHHVSGITDLDKARIDLYQRYGFLPTVQEDGSKVCKNVMWLNRTRARIMENQNENLIRGKLRAQSARPFTVQNSDRYRSLSGSSFSNGYSRPVSSKISDVSKIRIRPMSEKITRSRLRPSSVKPLQL</sequence>
<evidence type="ECO:0000313" key="2">
    <source>
        <dbReference type="EMBL" id="CAC5412939.1"/>
    </source>
</evidence>
<reference evidence="2 3" key="1">
    <citation type="submission" date="2020-06" db="EMBL/GenBank/DDBJ databases">
        <authorList>
            <person name="Li R."/>
            <person name="Bekaert M."/>
        </authorList>
    </citation>
    <scope>NUCLEOTIDE SEQUENCE [LARGE SCALE GENOMIC DNA]</scope>
    <source>
        <strain evidence="3">wild</strain>
    </source>
</reference>
<dbReference type="EMBL" id="CACVKT020008119">
    <property type="protein sequence ID" value="CAC5412939.1"/>
    <property type="molecule type" value="Genomic_DNA"/>
</dbReference>
<evidence type="ECO:0000256" key="1">
    <source>
        <dbReference type="SAM" id="MobiDB-lite"/>
    </source>
</evidence>
<feature type="region of interest" description="Disordered" evidence="1">
    <location>
        <begin position="1"/>
        <end position="61"/>
    </location>
</feature>
<accession>A0A6J8DWD9</accession>
<dbReference type="OrthoDB" id="6081011at2759"/>
<evidence type="ECO:0000313" key="3">
    <source>
        <dbReference type="Proteomes" id="UP000507470"/>
    </source>
</evidence>
<organism evidence="2 3">
    <name type="scientific">Mytilus coruscus</name>
    <name type="common">Sea mussel</name>
    <dbReference type="NCBI Taxonomy" id="42192"/>
    <lineage>
        <taxon>Eukaryota</taxon>
        <taxon>Metazoa</taxon>
        <taxon>Spiralia</taxon>
        <taxon>Lophotrochozoa</taxon>
        <taxon>Mollusca</taxon>
        <taxon>Bivalvia</taxon>
        <taxon>Autobranchia</taxon>
        <taxon>Pteriomorphia</taxon>
        <taxon>Mytilida</taxon>
        <taxon>Mytiloidea</taxon>
        <taxon>Mytilidae</taxon>
        <taxon>Mytilinae</taxon>
        <taxon>Mytilus</taxon>
    </lineage>
</organism>
<feature type="region of interest" description="Disordered" evidence="1">
    <location>
        <begin position="184"/>
        <end position="208"/>
    </location>
</feature>
<keyword evidence="3" id="KW-1185">Reference proteome</keyword>
<feature type="compositionally biased region" description="Polar residues" evidence="1">
    <location>
        <begin position="43"/>
        <end position="58"/>
    </location>
</feature>
<feature type="compositionally biased region" description="Polar residues" evidence="1">
    <location>
        <begin position="1"/>
        <end position="11"/>
    </location>
</feature>
<protein>
    <submittedName>
        <fullName evidence="2">Uncharacterized protein</fullName>
    </submittedName>
</protein>
<dbReference type="Proteomes" id="UP000507470">
    <property type="component" value="Unassembled WGS sequence"/>
</dbReference>
<name>A0A6J8DWD9_MYTCO</name>